<keyword evidence="3" id="KW-1185">Reference proteome</keyword>
<dbReference type="EMBL" id="JAAMPC010000017">
    <property type="protein sequence ID" value="KAG2248129.1"/>
    <property type="molecule type" value="Genomic_DNA"/>
</dbReference>
<name>A0A8X7TNL0_BRACI</name>
<dbReference type="OrthoDB" id="10516385at2759"/>
<feature type="compositionally biased region" description="Basic and acidic residues" evidence="1">
    <location>
        <begin position="199"/>
        <end position="222"/>
    </location>
</feature>
<proteinExistence type="predicted"/>
<sequence>MSLRHPNTIAYPEKFFESAQAIAAHSHLPWPDLSREWIRRQQARIARVDWESILPEQQKLLNKAREMEGVPDLSALLKGQLQMLSTKSSSAGASDARRELVEGDVNFESLAQNPKRKRPAKRRNVLPKESSLAFSRKMLLWRRPRLLLMLLRSQEKRRRRRTGRRDLLITSREVGEDQSAEPTVDVTSAPREQVAAMERSPEKENLEVDDALAKKGGTEKLGSEGPVLVSDTSSERRGDEEEGSDQGRKTLSPRPNEEEVTSEIERSTSSVLPLEVNLLAPVPTPVESPGSPCFETLDGERRRRWSSVEIRRDFFASSAAEITMLELLSPLTRSFVSEHLSDLRV</sequence>
<dbReference type="AlphaFoldDB" id="A0A8X7TNL0"/>
<accession>A0A8X7TNL0</accession>
<feature type="region of interest" description="Disordered" evidence="1">
    <location>
        <begin position="159"/>
        <end position="268"/>
    </location>
</feature>
<comment type="caution">
    <text evidence="2">The sequence shown here is derived from an EMBL/GenBank/DDBJ whole genome shotgun (WGS) entry which is preliminary data.</text>
</comment>
<reference evidence="2 3" key="1">
    <citation type="submission" date="2020-02" db="EMBL/GenBank/DDBJ databases">
        <authorList>
            <person name="Ma Q."/>
            <person name="Huang Y."/>
            <person name="Song X."/>
            <person name="Pei D."/>
        </authorList>
    </citation>
    <scope>NUCLEOTIDE SEQUENCE [LARGE SCALE GENOMIC DNA]</scope>
    <source>
        <strain evidence="2">Sxm20200214</strain>
        <tissue evidence="2">Leaf</tissue>
    </source>
</reference>
<evidence type="ECO:0000256" key="1">
    <source>
        <dbReference type="SAM" id="MobiDB-lite"/>
    </source>
</evidence>
<dbReference type="Proteomes" id="UP000886595">
    <property type="component" value="Unassembled WGS sequence"/>
</dbReference>
<evidence type="ECO:0000313" key="2">
    <source>
        <dbReference type="EMBL" id="KAG2248129.1"/>
    </source>
</evidence>
<evidence type="ECO:0000313" key="3">
    <source>
        <dbReference type="Proteomes" id="UP000886595"/>
    </source>
</evidence>
<gene>
    <name evidence="2" type="ORF">Bca52824_087757</name>
</gene>
<organism evidence="2 3">
    <name type="scientific">Brassica carinata</name>
    <name type="common">Ethiopian mustard</name>
    <name type="synonym">Abyssinian cabbage</name>
    <dbReference type="NCBI Taxonomy" id="52824"/>
    <lineage>
        <taxon>Eukaryota</taxon>
        <taxon>Viridiplantae</taxon>
        <taxon>Streptophyta</taxon>
        <taxon>Embryophyta</taxon>
        <taxon>Tracheophyta</taxon>
        <taxon>Spermatophyta</taxon>
        <taxon>Magnoliopsida</taxon>
        <taxon>eudicotyledons</taxon>
        <taxon>Gunneridae</taxon>
        <taxon>Pentapetalae</taxon>
        <taxon>rosids</taxon>
        <taxon>malvids</taxon>
        <taxon>Brassicales</taxon>
        <taxon>Brassicaceae</taxon>
        <taxon>Brassiceae</taxon>
        <taxon>Brassica</taxon>
    </lineage>
</organism>
<protein>
    <submittedName>
        <fullName evidence="2">Uncharacterized protein</fullName>
    </submittedName>
</protein>